<evidence type="ECO:0000256" key="14">
    <source>
        <dbReference type="ARBA" id="ARBA00029326"/>
    </source>
</evidence>
<evidence type="ECO:0000313" key="19">
    <source>
        <dbReference type="Proteomes" id="UP001296104"/>
    </source>
</evidence>
<comment type="caution">
    <text evidence="18">The sequence shown here is derived from an EMBL/GenBank/DDBJ whole genome shotgun (WGS) entry which is preliminary data.</text>
</comment>
<dbReference type="InterPro" id="IPR014721">
    <property type="entry name" value="Ribsml_uS5_D2-typ_fold_subgr"/>
</dbReference>
<dbReference type="GO" id="GO:0010142">
    <property type="term" value="P:farnesyl diphosphate biosynthetic process, mevalonate pathway"/>
    <property type="evidence" value="ECO:0007669"/>
    <property type="project" value="TreeGrafter"/>
</dbReference>
<evidence type="ECO:0000256" key="7">
    <source>
        <dbReference type="ARBA" id="ARBA00022777"/>
    </source>
</evidence>
<evidence type="ECO:0000256" key="15">
    <source>
        <dbReference type="PIRNR" id="PIRNR017288"/>
    </source>
</evidence>
<dbReference type="Pfam" id="PF08544">
    <property type="entry name" value="GHMP_kinases_C"/>
    <property type="match status" value="1"/>
</dbReference>
<evidence type="ECO:0000256" key="10">
    <source>
        <dbReference type="ARBA" id="ARBA00023011"/>
    </source>
</evidence>
<evidence type="ECO:0000256" key="8">
    <source>
        <dbReference type="ARBA" id="ARBA00022840"/>
    </source>
</evidence>
<reference evidence="18" key="1">
    <citation type="submission" date="2023-11" db="EMBL/GenBank/DDBJ databases">
        <authorList>
            <person name="Alioto T."/>
            <person name="Alioto T."/>
            <person name="Gomez Garrido J."/>
        </authorList>
    </citation>
    <scope>NUCLEOTIDE SEQUENCE</scope>
</reference>
<dbReference type="Gene3D" id="3.30.230.10">
    <property type="match status" value="1"/>
</dbReference>
<proteinExistence type="inferred from homology"/>
<sequence length="459" mass="49291">MSPSGPVAVSAPGKVLLAGGYLVLDRAHTGLVFALDARIHALIKDIPTSNGVILNQITVNSPQFLDAVWEYGYRLAERDAGVQVTQLRADADLNLNRNPFIETTLSYALSYITSIAGPMISPAEITVLANNDYYSTPADITDAASGPKPRFHNFAVPLTQAPKTGLGSSAALVTAVTAALLSYYLPKTAFDLRTSESRRRLHNLAQAAHCAAQGKVGSGFDVASAVYGTCIYRRFSPSLLTNHAEPGVPKFASEIRDIVEEKHHGGAWDTEIVKDVVKIPRGLRLVMCDVSCGSKTPGMVKQVLAWRKERPEEANAIWADLDAANQKLATELKAMAEGKSGKENLKACISKIRELIRLMSEKSGVPIEPAAQTELIDACEKVSGVVGGVVPGAGGYDAISLLIEDKEDTVAELNKLFAAWDLKAEGKGGGKVSMMGVREEMEGVKSEDAPKYMQWLKEL</sequence>
<keyword evidence="5 15" id="KW-0808">Transferase</keyword>
<evidence type="ECO:0000256" key="4">
    <source>
        <dbReference type="ARBA" id="ARBA00022516"/>
    </source>
</evidence>
<keyword evidence="19" id="KW-1185">Reference proteome</keyword>
<comment type="catalytic activity">
    <reaction evidence="14">
        <text>(R)-5-phosphomevalonate + ATP = (R)-5-diphosphomevalonate + ADP</text>
        <dbReference type="Rhea" id="RHEA:16341"/>
        <dbReference type="ChEBI" id="CHEBI:30616"/>
        <dbReference type="ChEBI" id="CHEBI:57557"/>
        <dbReference type="ChEBI" id="CHEBI:58146"/>
        <dbReference type="ChEBI" id="CHEBI:456216"/>
        <dbReference type="EC" id="2.7.4.2"/>
    </reaction>
    <physiologicalReaction direction="left-to-right" evidence="14">
        <dbReference type="Rhea" id="RHEA:16342"/>
    </physiologicalReaction>
</comment>
<keyword evidence="12" id="KW-1207">Sterol metabolism</keyword>
<dbReference type="PANTHER" id="PTHR31814">
    <property type="match status" value="1"/>
</dbReference>
<comment type="pathway">
    <text evidence="1 15">Isoprenoid biosynthesis; isopentenyl diphosphate biosynthesis via mevalonate pathway; isopentenyl diphosphate from (R)-mevalonate: step 2/3.</text>
</comment>
<evidence type="ECO:0000256" key="6">
    <source>
        <dbReference type="ARBA" id="ARBA00022741"/>
    </source>
</evidence>
<evidence type="ECO:0000259" key="17">
    <source>
        <dbReference type="Pfam" id="PF08544"/>
    </source>
</evidence>
<feature type="domain" description="GHMP kinase C-terminal" evidence="17">
    <location>
        <begin position="349"/>
        <end position="416"/>
    </location>
</feature>
<feature type="domain" description="GHMP kinase N-terminal" evidence="16">
    <location>
        <begin position="162"/>
        <end position="228"/>
    </location>
</feature>
<dbReference type="GO" id="GO:0005777">
    <property type="term" value="C:peroxisome"/>
    <property type="evidence" value="ECO:0007669"/>
    <property type="project" value="TreeGrafter"/>
</dbReference>
<comment type="similarity">
    <text evidence="2 15">Belongs to the GHMP kinase family. Mevalonate kinase subfamily.</text>
</comment>
<dbReference type="EMBL" id="CAVMBE010000020">
    <property type="protein sequence ID" value="CAK3993161.1"/>
    <property type="molecule type" value="Genomic_DNA"/>
</dbReference>
<evidence type="ECO:0000256" key="2">
    <source>
        <dbReference type="ARBA" id="ARBA00006495"/>
    </source>
</evidence>
<dbReference type="Proteomes" id="UP001296104">
    <property type="component" value="Unassembled WGS sequence"/>
</dbReference>
<organism evidence="18 19">
    <name type="scientific">Lecanosticta acicola</name>
    <dbReference type="NCBI Taxonomy" id="111012"/>
    <lineage>
        <taxon>Eukaryota</taxon>
        <taxon>Fungi</taxon>
        <taxon>Dikarya</taxon>
        <taxon>Ascomycota</taxon>
        <taxon>Pezizomycotina</taxon>
        <taxon>Dothideomycetes</taxon>
        <taxon>Dothideomycetidae</taxon>
        <taxon>Mycosphaerellales</taxon>
        <taxon>Mycosphaerellaceae</taxon>
        <taxon>Lecanosticta</taxon>
    </lineage>
</organism>
<evidence type="ECO:0000256" key="5">
    <source>
        <dbReference type="ARBA" id="ARBA00022679"/>
    </source>
</evidence>
<dbReference type="EC" id="2.7.4.2" evidence="3 15"/>
<dbReference type="InterPro" id="IPR036554">
    <property type="entry name" value="GHMP_kinase_C_sf"/>
</dbReference>
<dbReference type="InterPro" id="IPR006204">
    <property type="entry name" value="GHMP_kinase_N_dom"/>
</dbReference>
<dbReference type="InterPro" id="IPR016005">
    <property type="entry name" value="Erg8"/>
</dbReference>
<keyword evidence="8" id="KW-0067">ATP-binding</keyword>
<keyword evidence="4 15" id="KW-0444">Lipid biosynthesis</keyword>
<dbReference type="InterPro" id="IPR013750">
    <property type="entry name" value="GHMP_kinase_C_dom"/>
</dbReference>
<dbReference type="SUPFAM" id="SSF55060">
    <property type="entry name" value="GHMP Kinase, C-terminal domain"/>
    <property type="match status" value="1"/>
</dbReference>
<dbReference type="GO" id="GO:0004631">
    <property type="term" value="F:phosphomevalonate kinase activity"/>
    <property type="evidence" value="ECO:0007669"/>
    <property type="project" value="UniProtKB-UniRule"/>
</dbReference>
<dbReference type="FunFam" id="3.30.70.890:FF:000018">
    <property type="entry name" value="Phosphomevalonate kinase"/>
    <property type="match status" value="1"/>
</dbReference>
<evidence type="ECO:0000313" key="18">
    <source>
        <dbReference type="EMBL" id="CAK3993161.1"/>
    </source>
</evidence>
<gene>
    <name evidence="18" type="ORF">LECACI_7A004006</name>
</gene>
<evidence type="ECO:0000256" key="13">
    <source>
        <dbReference type="ARBA" id="ARBA00023221"/>
    </source>
</evidence>
<dbReference type="PIRSF" id="PIRSF017288">
    <property type="entry name" value="PMK_GHMP_euk"/>
    <property type="match status" value="1"/>
</dbReference>
<evidence type="ECO:0000256" key="11">
    <source>
        <dbReference type="ARBA" id="ARBA00023098"/>
    </source>
</evidence>
<keyword evidence="7 15" id="KW-0418">Kinase</keyword>
<dbReference type="InterPro" id="IPR020568">
    <property type="entry name" value="Ribosomal_Su5_D2-typ_SF"/>
</dbReference>
<dbReference type="PANTHER" id="PTHR31814:SF2">
    <property type="entry name" value="PHOSPHOMEVALONATE KINASE"/>
    <property type="match status" value="1"/>
</dbReference>
<dbReference type="Pfam" id="PF00288">
    <property type="entry name" value="GHMP_kinases_N"/>
    <property type="match status" value="1"/>
</dbReference>
<keyword evidence="9 15" id="KW-0752">Steroid biosynthesis</keyword>
<evidence type="ECO:0000256" key="3">
    <source>
        <dbReference type="ARBA" id="ARBA00012958"/>
    </source>
</evidence>
<keyword evidence="13 15" id="KW-0753">Steroid metabolism</keyword>
<evidence type="ECO:0000256" key="12">
    <source>
        <dbReference type="ARBA" id="ARBA00023166"/>
    </source>
</evidence>
<protein>
    <recommendedName>
        <fullName evidence="3 15">Phosphomevalonate kinase</fullName>
        <ecNumber evidence="3 15">2.7.4.2</ecNumber>
    </recommendedName>
</protein>
<dbReference type="GO" id="GO:0005524">
    <property type="term" value="F:ATP binding"/>
    <property type="evidence" value="ECO:0007669"/>
    <property type="project" value="UniProtKB-UniRule"/>
</dbReference>
<evidence type="ECO:0000256" key="1">
    <source>
        <dbReference type="ARBA" id="ARBA00005017"/>
    </source>
</evidence>
<evidence type="ECO:0000256" key="9">
    <source>
        <dbReference type="ARBA" id="ARBA00022955"/>
    </source>
</evidence>
<keyword evidence="11 15" id="KW-0443">Lipid metabolism</keyword>
<keyword evidence="10" id="KW-0756">Sterol biosynthesis</keyword>
<dbReference type="Gene3D" id="3.30.70.890">
    <property type="entry name" value="GHMP kinase, C-terminal domain"/>
    <property type="match status" value="1"/>
</dbReference>
<dbReference type="InterPro" id="IPR035102">
    <property type="entry name" value="Phosphomevalonate_kinase"/>
</dbReference>
<name>A0AAI8YXW2_9PEZI</name>
<evidence type="ECO:0000259" key="16">
    <source>
        <dbReference type="Pfam" id="PF00288"/>
    </source>
</evidence>
<dbReference type="AlphaFoldDB" id="A0AAI8YXW2"/>
<dbReference type="SUPFAM" id="SSF54211">
    <property type="entry name" value="Ribosomal protein S5 domain 2-like"/>
    <property type="match status" value="1"/>
</dbReference>
<dbReference type="GO" id="GO:0019287">
    <property type="term" value="P:isopentenyl diphosphate biosynthetic process, mevalonate pathway"/>
    <property type="evidence" value="ECO:0007669"/>
    <property type="project" value="UniProtKB-UniRule"/>
</dbReference>
<keyword evidence="6" id="KW-0547">Nucleotide-binding</keyword>
<accession>A0AAI8YXW2</accession>
<dbReference type="GO" id="GO:0006696">
    <property type="term" value="P:ergosterol biosynthetic process"/>
    <property type="evidence" value="ECO:0007669"/>
    <property type="project" value="TreeGrafter"/>
</dbReference>